<dbReference type="PROSITE" id="PS50005">
    <property type="entry name" value="TPR"/>
    <property type="match status" value="1"/>
</dbReference>
<dbReference type="SUPFAM" id="SSF48452">
    <property type="entry name" value="TPR-like"/>
    <property type="match status" value="2"/>
</dbReference>
<accession>A0A1D7XHL9</accession>
<keyword evidence="5" id="KW-1185">Reference proteome</keyword>
<dbReference type="RefSeq" id="WP_069679002.1">
    <property type="nucleotide sequence ID" value="NZ_CP017253.2"/>
</dbReference>
<dbReference type="PROSITE" id="PS50943">
    <property type="entry name" value="HTH_CROC1"/>
    <property type="match status" value="1"/>
</dbReference>
<feature type="domain" description="HTH cro/C1-type" evidence="3">
    <location>
        <begin position="10"/>
        <end position="63"/>
    </location>
</feature>
<dbReference type="KEGG" id="ctae:BGI42_03555"/>
<gene>
    <name evidence="4" type="ORF">BGI42_03555</name>
</gene>
<dbReference type="Gene3D" id="1.25.40.10">
    <property type="entry name" value="Tetratricopeptide repeat domain"/>
    <property type="match status" value="2"/>
</dbReference>
<feature type="coiled-coil region" evidence="2">
    <location>
        <begin position="169"/>
        <end position="228"/>
    </location>
</feature>
<dbReference type="AlphaFoldDB" id="A0A1D7XHL9"/>
<dbReference type="SUPFAM" id="SSF47413">
    <property type="entry name" value="lambda repressor-like DNA-binding domains"/>
    <property type="match status" value="1"/>
</dbReference>
<feature type="repeat" description="TPR" evidence="1">
    <location>
        <begin position="268"/>
        <end position="301"/>
    </location>
</feature>
<dbReference type="InterPro" id="IPR001387">
    <property type="entry name" value="Cro/C1-type_HTH"/>
</dbReference>
<dbReference type="InterPro" id="IPR019734">
    <property type="entry name" value="TPR_rpt"/>
</dbReference>
<keyword evidence="2" id="KW-0175">Coiled coil</keyword>
<name>A0A1D7XHL9_9CLOT</name>
<proteinExistence type="predicted"/>
<dbReference type="Proteomes" id="UP000094652">
    <property type="component" value="Chromosome"/>
</dbReference>
<evidence type="ECO:0000256" key="2">
    <source>
        <dbReference type="SAM" id="Coils"/>
    </source>
</evidence>
<reference evidence="5" key="1">
    <citation type="submission" date="2016-09" db="EMBL/GenBank/DDBJ databases">
        <title>Genomics of Clostridium taeniosporum, an organism which forms endospores with ribbon-like appendages.</title>
        <authorList>
            <person name="Walker J.R."/>
        </authorList>
    </citation>
    <scope>NUCLEOTIDE SEQUENCE [LARGE SCALE GENOMIC DNA]</scope>
    <source>
        <strain evidence="5">1/k</strain>
    </source>
</reference>
<organism evidence="4 5">
    <name type="scientific">Clostridium taeniosporum</name>
    <dbReference type="NCBI Taxonomy" id="394958"/>
    <lineage>
        <taxon>Bacteria</taxon>
        <taxon>Bacillati</taxon>
        <taxon>Bacillota</taxon>
        <taxon>Clostridia</taxon>
        <taxon>Eubacteriales</taxon>
        <taxon>Clostridiaceae</taxon>
        <taxon>Clostridium</taxon>
    </lineage>
</organism>
<dbReference type="CDD" id="cd00093">
    <property type="entry name" value="HTH_XRE"/>
    <property type="match status" value="1"/>
</dbReference>
<keyword evidence="1" id="KW-0802">TPR repeat</keyword>
<dbReference type="STRING" id="394958.BGI42_03555"/>
<dbReference type="GO" id="GO:0003677">
    <property type="term" value="F:DNA binding"/>
    <property type="evidence" value="ECO:0007669"/>
    <property type="project" value="InterPro"/>
</dbReference>
<evidence type="ECO:0000313" key="5">
    <source>
        <dbReference type="Proteomes" id="UP000094652"/>
    </source>
</evidence>
<dbReference type="Gene3D" id="1.10.260.40">
    <property type="entry name" value="lambda repressor-like DNA-binding domains"/>
    <property type="match status" value="1"/>
</dbReference>
<dbReference type="InterPro" id="IPR010982">
    <property type="entry name" value="Lambda_DNA-bd_dom_sf"/>
</dbReference>
<protein>
    <submittedName>
        <fullName evidence="4">Transcriptional regulator</fullName>
    </submittedName>
</protein>
<dbReference type="Pfam" id="PF13181">
    <property type="entry name" value="TPR_8"/>
    <property type="match status" value="2"/>
</dbReference>
<dbReference type="SMART" id="SM00028">
    <property type="entry name" value="TPR"/>
    <property type="match status" value="5"/>
</dbReference>
<sequence>MEILSTGEKIKRARIFKGITLKDLCGNKISISKMSCIENGKVKADKELLEYISDKIGIDLNYLIEDVYDQILNNLELIKTTTYSDTEIENRLKYNLEYSLKHEYNDLAFELIHILFTYYVEKGKVENIQLIVSQYYDLYQKNNNVANTLVYFKDMARYLYENKEYLEAIAYYNKLREFLNQENKEINREEYCLILYNEAICYQKLDKYEEAYELLSRVINEIDKLNDTNKGKTYHAYATLCIKLKKDYAEDFKLKAFKYQKHNLINLALSRGDYGKYYFQVNNREKAIEEIEEGIKIFPQHNKEKYVEFLNSCTKILVKNSEFEIASKIADESLNIAISTDNISLLKKSYYLKGTILQKLGDYVQAEKYMNIALDAVFKSGTKEERKERYIDMGNMYYKLGSVSDSLKYFNLAFFVDKKI</sequence>
<dbReference type="InterPro" id="IPR011990">
    <property type="entry name" value="TPR-like_helical_dom_sf"/>
</dbReference>
<evidence type="ECO:0000313" key="4">
    <source>
        <dbReference type="EMBL" id="AOR22843.1"/>
    </source>
</evidence>
<evidence type="ECO:0000259" key="3">
    <source>
        <dbReference type="PROSITE" id="PS50943"/>
    </source>
</evidence>
<dbReference type="EMBL" id="CP017253">
    <property type="protein sequence ID" value="AOR22843.1"/>
    <property type="molecule type" value="Genomic_DNA"/>
</dbReference>
<dbReference type="OrthoDB" id="2986817at2"/>
<evidence type="ECO:0000256" key="1">
    <source>
        <dbReference type="PROSITE-ProRule" id="PRU00339"/>
    </source>
</evidence>